<dbReference type="AlphaFoldDB" id="A0A9D1AB73"/>
<comment type="caution">
    <text evidence="3">The sequence shown here is derived from an EMBL/GenBank/DDBJ whole genome shotgun (WGS) entry which is preliminary data.</text>
</comment>
<evidence type="ECO:0000256" key="1">
    <source>
        <dbReference type="ARBA" id="ARBA00008168"/>
    </source>
</evidence>
<dbReference type="GO" id="GO:0051301">
    <property type="term" value="P:cell division"/>
    <property type="evidence" value="ECO:0007669"/>
    <property type="project" value="UniProtKB-KW"/>
</dbReference>
<dbReference type="InterPro" id="IPR036707">
    <property type="entry name" value="MinE_sf"/>
</dbReference>
<dbReference type="GO" id="GO:0032955">
    <property type="term" value="P:regulation of division septum assembly"/>
    <property type="evidence" value="ECO:0007669"/>
    <property type="project" value="InterPro"/>
</dbReference>
<dbReference type="Proteomes" id="UP000886757">
    <property type="component" value="Unassembled WGS sequence"/>
</dbReference>
<organism evidence="3 4">
    <name type="scientific">Candidatus Choladousia intestinavium</name>
    <dbReference type="NCBI Taxonomy" id="2840727"/>
    <lineage>
        <taxon>Bacteria</taxon>
        <taxon>Bacillati</taxon>
        <taxon>Bacillota</taxon>
        <taxon>Clostridia</taxon>
        <taxon>Lachnospirales</taxon>
        <taxon>Lachnospiraceae</taxon>
        <taxon>Lachnospiraceae incertae sedis</taxon>
        <taxon>Candidatus Choladousia</taxon>
    </lineage>
</organism>
<dbReference type="EMBL" id="DVGK01000031">
    <property type="protein sequence ID" value="HIR12739.1"/>
    <property type="molecule type" value="Genomic_DNA"/>
</dbReference>
<keyword evidence="3" id="KW-0131">Cell cycle</keyword>
<reference evidence="3" key="1">
    <citation type="submission" date="2020-10" db="EMBL/GenBank/DDBJ databases">
        <authorList>
            <person name="Gilroy R."/>
        </authorList>
    </citation>
    <scope>NUCLEOTIDE SEQUENCE</scope>
    <source>
        <strain evidence="3">ChiSjej4B22-8148</strain>
    </source>
</reference>
<evidence type="ECO:0000313" key="4">
    <source>
        <dbReference type="Proteomes" id="UP000886757"/>
    </source>
</evidence>
<proteinExistence type="inferred from homology"/>
<comment type="function">
    <text evidence="2">Prevents the cell division inhibition by proteins MinC and MinD at internal division sites while permitting inhibition at polar sites. This ensures cell division at the proper site by restricting the formation of a division septum at the midpoint of the long axis of the cell.</text>
</comment>
<evidence type="ECO:0000256" key="2">
    <source>
        <dbReference type="ARBA" id="ARBA00025265"/>
    </source>
</evidence>
<accession>A0A9D1AB73</accession>
<reference evidence="3" key="2">
    <citation type="journal article" date="2021" name="PeerJ">
        <title>Extensive microbial diversity within the chicken gut microbiome revealed by metagenomics and culture.</title>
        <authorList>
            <person name="Gilroy R."/>
            <person name="Ravi A."/>
            <person name="Getino M."/>
            <person name="Pursley I."/>
            <person name="Horton D.L."/>
            <person name="Alikhan N.F."/>
            <person name="Baker D."/>
            <person name="Gharbi K."/>
            <person name="Hall N."/>
            <person name="Watson M."/>
            <person name="Adriaenssens E.M."/>
            <person name="Foster-Nyarko E."/>
            <person name="Jarju S."/>
            <person name="Secka A."/>
            <person name="Antonio M."/>
            <person name="Oren A."/>
            <person name="Chaudhuri R.R."/>
            <person name="La Ragione R."/>
            <person name="Hildebrand F."/>
            <person name="Pallen M.J."/>
        </authorList>
    </citation>
    <scope>NUCLEOTIDE SEQUENCE</scope>
    <source>
        <strain evidence="3">ChiSjej4B22-8148</strain>
    </source>
</reference>
<dbReference type="Pfam" id="PF03776">
    <property type="entry name" value="MinE"/>
    <property type="match status" value="1"/>
</dbReference>
<keyword evidence="3" id="KW-0132">Cell division</keyword>
<dbReference type="InterPro" id="IPR005527">
    <property type="entry name" value="MinE"/>
</dbReference>
<gene>
    <name evidence="3" type="ORF">IAB31_02305</name>
</gene>
<evidence type="ECO:0000313" key="3">
    <source>
        <dbReference type="EMBL" id="HIR12739.1"/>
    </source>
</evidence>
<name>A0A9D1AB73_9FIRM</name>
<protein>
    <submittedName>
        <fullName evidence="3">Cell division topological specificity factor MinE</fullName>
    </submittedName>
</protein>
<sequence>MTGMKGNRRRSLFTTSGRIAKARAASLIATDRLSCSPEQLKQMRKELLQVLSKYMCIDDEAFEIRMDLIHKTRQGVQDVKTVQIK</sequence>
<dbReference type="SUPFAM" id="SSF55229">
    <property type="entry name" value="Cell division protein MinE topological specificity domain"/>
    <property type="match status" value="1"/>
</dbReference>
<dbReference type="Gene3D" id="3.30.1070.10">
    <property type="entry name" value="Cell division topological specificity factor MinE"/>
    <property type="match status" value="1"/>
</dbReference>
<comment type="similarity">
    <text evidence="1">Belongs to the MinE family.</text>
</comment>